<evidence type="ECO:0000256" key="1">
    <source>
        <dbReference type="SAM" id="MobiDB-lite"/>
    </source>
</evidence>
<feature type="compositionally biased region" description="Acidic residues" evidence="1">
    <location>
        <begin position="25"/>
        <end position="46"/>
    </location>
</feature>
<dbReference type="AlphaFoldDB" id="A0A081AWB9"/>
<evidence type="ECO:0000313" key="3">
    <source>
        <dbReference type="Proteomes" id="UP000028582"/>
    </source>
</evidence>
<evidence type="ECO:0000313" key="2">
    <source>
        <dbReference type="EMBL" id="ETO83180.1"/>
    </source>
</evidence>
<dbReference type="Proteomes" id="UP000028582">
    <property type="component" value="Unassembled WGS sequence"/>
</dbReference>
<protein>
    <submittedName>
        <fullName evidence="2">Uncharacterized protein</fullName>
    </submittedName>
</protein>
<dbReference type="EMBL" id="ANJA01000543">
    <property type="protein sequence ID" value="ETO83180.1"/>
    <property type="molecule type" value="Genomic_DNA"/>
</dbReference>
<comment type="caution">
    <text evidence="2">The sequence shown here is derived from an EMBL/GenBank/DDBJ whole genome shotgun (WGS) entry which is preliminary data.</text>
</comment>
<accession>A0A081AWB9</accession>
<feature type="region of interest" description="Disordered" evidence="1">
    <location>
        <begin position="22"/>
        <end position="46"/>
    </location>
</feature>
<reference evidence="2 3" key="1">
    <citation type="submission" date="2013-11" db="EMBL/GenBank/DDBJ databases">
        <title>The Genome Sequence of Phytophthora parasitica P1976.</title>
        <authorList>
            <consortium name="The Broad Institute Genomics Platform"/>
            <person name="Russ C."/>
            <person name="Tyler B."/>
            <person name="Panabieres F."/>
            <person name="Shan W."/>
            <person name="Tripathy S."/>
            <person name="Grunwald N."/>
            <person name="Machado M."/>
            <person name="Johnson C.S."/>
            <person name="Walker B."/>
            <person name="Young S."/>
            <person name="Zeng Q."/>
            <person name="Gargeya S."/>
            <person name="Fitzgerald M."/>
            <person name="Haas B."/>
            <person name="Abouelleil A."/>
            <person name="Allen A.W."/>
            <person name="Alvarado L."/>
            <person name="Arachchi H.M."/>
            <person name="Berlin A.M."/>
            <person name="Chapman S.B."/>
            <person name="Gainer-Dewar J."/>
            <person name="Goldberg J."/>
            <person name="Griggs A."/>
            <person name="Gujja S."/>
            <person name="Hansen M."/>
            <person name="Howarth C."/>
            <person name="Imamovic A."/>
            <person name="Ireland A."/>
            <person name="Larimer J."/>
            <person name="McCowan C."/>
            <person name="Murphy C."/>
            <person name="Pearson M."/>
            <person name="Poon T.W."/>
            <person name="Priest M."/>
            <person name="Roberts A."/>
            <person name="Saif S."/>
            <person name="Shea T."/>
            <person name="Sisk P."/>
            <person name="Sykes S."/>
            <person name="Wortman J."/>
            <person name="Nusbaum C."/>
            <person name="Birren B."/>
        </authorList>
    </citation>
    <scope>NUCLEOTIDE SEQUENCE [LARGE SCALE GENOMIC DNA]</scope>
    <source>
        <strain evidence="2 3">P1976</strain>
    </source>
</reference>
<sequence>MQIKQSLPSTSFYSRYLQSMQAEVASEDETGSECGGTEDESGNEDK</sequence>
<name>A0A081AWB9_PHYNI</name>
<organism evidence="2 3">
    <name type="scientific">Phytophthora nicotianae P1976</name>
    <dbReference type="NCBI Taxonomy" id="1317066"/>
    <lineage>
        <taxon>Eukaryota</taxon>
        <taxon>Sar</taxon>
        <taxon>Stramenopiles</taxon>
        <taxon>Oomycota</taxon>
        <taxon>Peronosporomycetes</taxon>
        <taxon>Peronosporales</taxon>
        <taxon>Peronosporaceae</taxon>
        <taxon>Phytophthora</taxon>
    </lineage>
</organism>
<proteinExistence type="predicted"/>
<gene>
    <name evidence="2" type="ORF">F444_02750</name>
</gene>